<reference evidence="1 2" key="1">
    <citation type="submission" date="2018-06" db="EMBL/GenBank/DDBJ databases">
        <authorList>
            <consortium name="Pathogen Informatics"/>
            <person name="Doyle S."/>
        </authorList>
    </citation>
    <scope>NUCLEOTIDE SEQUENCE [LARGE SCALE GENOMIC DNA]</scope>
    <source>
        <strain evidence="1 2">NCTC12239</strain>
    </source>
</reference>
<gene>
    <name evidence="1" type="ORF">NCTC12239_02593</name>
</gene>
<dbReference type="Proteomes" id="UP000254040">
    <property type="component" value="Unassembled WGS sequence"/>
</dbReference>
<accession>A0A378JY75</accession>
<dbReference type="EMBL" id="UGOG01000001">
    <property type="protein sequence ID" value="STX63645.1"/>
    <property type="molecule type" value="Genomic_DNA"/>
</dbReference>
<evidence type="ECO:0000313" key="1">
    <source>
        <dbReference type="EMBL" id="STX63645.1"/>
    </source>
</evidence>
<organism evidence="1 2">
    <name type="scientific">Legionella moravica</name>
    <dbReference type="NCBI Taxonomy" id="39962"/>
    <lineage>
        <taxon>Bacteria</taxon>
        <taxon>Pseudomonadati</taxon>
        <taxon>Pseudomonadota</taxon>
        <taxon>Gammaproteobacteria</taxon>
        <taxon>Legionellales</taxon>
        <taxon>Legionellaceae</taxon>
        <taxon>Legionella</taxon>
    </lineage>
</organism>
<protein>
    <submittedName>
        <fullName evidence="1">Uncharacterized protein</fullName>
    </submittedName>
</protein>
<dbReference type="AlphaFoldDB" id="A0A378JY75"/>
<proteinExistence type="predicted"/>
<sequence>MIKKYGRFMAPVNQINYIIDTRYQTDRGSEYEDYLYSIFNSVSTDNPL</sequence>
<evidence type="ECO:0000313" key="2">
    <source>
        <dbReference type="Proteomes" id="UP000254040"/>
    </source>
</evidence>
<name>A0A378JY75_9GAMM</name>